<dbReference type="PANTHER" id="PTHR13510:SF44">
    <property type="entry name" value="RABENOSYN-5"/>
    <property type="match status" value="1"/>
</dbReference>
<dbReference type="SMART" id="SM00064">
    <property type="entry name" value="FYVE"/>
    <property type="match status" value="1"/>
</dbReference>
<feature type="compositionally biased region" description="Low complexity" evidence="5">
    <location>
        <begin position="314"/>
        <end position="353"/>
    </location>
</feature>
<name>A0A8J4UWV6_9MYCE</name>
<dbReference type="Gene3D" id="3.30.40.10">
    <property type="entry name" value="Zinc/RING finger domain, C3HC4 (zinc finger)"/>
    <property type="match status" value="1"/>
</dbReference>
<dbReference type="InterPro" id="IPR000306">
    <property type="entry name" value="Znf_FYVE"/>
</dbReference>
<proteinExistence type="predicted"/>
<evidence type="ECO:0000256" key="2">
    <source>
        <dbReference type="ARBA" id="ARBA00022771"/>
    </source>
</evidence>
<dbReference type="InterPro" id="IPR013083">
    <property type="entry name" value="Znf_RING/FYVE/PHD"/>
</dbReference>
<dbReference type="CDD" id="cd00102">
    <property type="entry name" value="IPT"/>
    <property type="match status" value="1"/>
</dbReference>
<evidence type="ECO:0000313" key="7">
    <source>
        <dbReference type="EMBL" id="KAF2077926.1"/>
    </source>
</evidence>
<feature type="region of interest" description="Disordered" evidence="5">
    <location>
        <begin position="143"/>
        <end position="169"/>
    </location>
</feature>
<dbReference type="PANTHER" id="PTHR13510">
    <property type="entry name" value="FYVE-FINGER-CONTAINING RAB5 EFFECTOR PROTEIN RABENOSYN-5-RELATED"/>
    <property type="match status" value="1"/>
</dbReference>
<accession>A0A8J4UWV6</accession>
<feature type="region of interest" description="Disordered" evidence="5">
    <location>
        <begin position="373"/>
        <end position="402"/>
    </location>
</feature>
<feature type="compositionally biased region" description="Low complexity" evidence="5">
    <location>
        <begin position="153"/>
        <end position="169"/>
    </location>
</feature>
<feature type="compositionally biased region" description="Low complexity" evidence="5">
    <location>
        <begin position="380"/>
        <end position="391"/>
    </location>
</feature>
<keyword evidence="3" id="KW-0862">Zinc</keyword>
<protein>
    <recommendedName>
        <fullName evidence="6">FYVE-type domain-containing protein</fullName>
    </recommendedName>
</protein>
<organism evidence="7 8">
    <name type="scientific">Polysphondylium violaceum</name>
    <dbReference type="NCBI Taxonomy" id="133409"/>
    <lineage>
        <taxon>Eukaryota</taxon>
        <taxon>Amoebozoa</taxon>
        <taxon>Evosea</taxon>
        <taxon>Eumycetozoa</taxon>
        <taxon>Dictyostelia</taxon>
        <taxon>Dictyosteliales</taxon>
        <taxon>Dictyosteliaceae</taxon>
        <taxon>Polysphondylium</taxon>
    </lineage>
</organism>
<sequence>MKPNNNNNNTANRNTTAININIINDYSTHGKEDDEGDGGKPMPYGSRDPPLLITRDHTKQFQQMKQNYLAKSKNELDMISLKFKQVKLNINDVLNDSKVLSKIVHNCLICGSEFGRIFNKKQNCVVCGSIVCSNCNQNTLPINALDPPPSPKPNNQQQQHHHNSNAQQPQQINTCNLCYHTLSTVIRKNELTRLKFLSSKSDFVQIYEQMQLNMMDLQKNLPKFKATVEKITDNSSPLISNAKDLESTISILIKELENGIKYLKNLQAPTPKQNQVIFNIKHCFATFLQTSLPIFRIYTSQLSQKLTIKPPSSPVNTSSSSTTTSTTVPTTSSSTNTSKPPSKASTPLSSSPTNATSGIPIFSSLISSFSSLLDKKDQQQQHQQQQHQSQQPTQEDLDDLYSKQPDSSKIISVGPAVCAMSGSLITITGERLSKPSIKISVGGVDVKPLKVNQNAIMFLGPPQANEGEVELIIKDFAHILAKQNIYFTNSCFQNERDLININDYALDIYEKSTSSPALTSPSMPQKNTPFHSTNTSGSSNNNNNNNYSGSGNSPSISSPRSIKSNDTKGSNTTPEGTSPSNLFMKKEIGSTGGSIGDIIIEMIHPTISPLCGIKVSVQLKYPVTPDIQVSVASLPIHNIELGNDNKKISFLSPPLKEGTYSLEFVYRQKYLELPNVIFYDSSLPYTNASAASSNTLRPPPEGSFFPKEQPPIARSSRVWGKKS</sequence>
<gene>
    <name evidence="7" type="ORF">CYY_000804</name>
</gene>
<feature type="compositionally biased region" description="Low complexity" evidence="5">
    <location>
        <begin position="532"/>
        <end position="564"/>
    </location>
</feature>
<dbReference type="InterPro" id="IPR011011">
    <property type="entry name" value="Znf_FYVE_PHD"/>
</dbReference>
<evidence type="ECO:0000256" key="4">
    <source>
        <dbReference type="PROSITE-ProRule" id="PRU00091"/>
    </source>
</evidence>
<keyword evidence="1" id="KW-0479">Metal-binding</keyword>
<feature type="region of interest" description="Disordered" evidence="5">
    <location>
        <begin position="515"/>
        <end position="586"/>
    </location>
</feature>
<evidence type="ECO:0000256" key="1">
    <source>
        <dbReference type="ARBA" id="ARBA00022723"/>
    </source>
</evidence>
<feature type="compositionally biased region" description="Polar residues" evidence="5">
    <location>
        <begin position="515"/>
        <end position="531"/>
    </location>
</feature>
<dbReference type="InterPro" id="IPR052727">
    <property type="entry name" value="Rab4/Rab5_effector"/>
</dbReference>
<feature type="compositionally biased region" description="Polar residues" evidence="5">
    <location>
        <begin position="567"/>
        <end position="581"/>
    </location>
</feature>
<dbReference type="OrthoDB" id="19815at2759"/>
<feature type="region of interest" description="Disordered" evidence="5">
    <location>
        <begin position="308"/>
        <end position="355"/>
    </location>
</feature>
<dbReference type="Pfam" id="PF01363">
    <property type="entry name" value="FYVE"/>
    <property type="match status" value="1"/>
</dbReference>
<dbReference type="PROSITE" id="PS50178">
    <property type="entry name" value="ZF_FYVE"/>
    <property type="match status" value="1"/>
</dbReference>
<feature type="region of interest" description="Disordered" evidence="5">
    <location>
        <begin position="690"/>
        <end position="723"/>
    </location>
</feature>
<dbReference type="Proteomes" id="UP000695562">
    <property type="component" value="Unassembled WGS sequence"/>
</dbReference>
<dbReference type="SUPFAM" id="SSF57903">
    <property type="entry name" value="FYVE/PHD zinc finger"/>
    <property type="match status" value="1"/>
</dbReference>
<keyword evidence="2 4" id="KW-0863">Zinc-finger</keyword>
<dbReference type="EMBL" id="AJWJ01000016">
    <property type="protein sequence ID" value="KAF2077926.1"/>
    <property type="molecule type" value="Genomic_DNA"/>
</dbReference>
<comment type="caution">
    <text evidence="7">The sequence shown here is derived from an EMBL/GenBank/DDBJ whole genome shotgun (WGS) entry which is preliminary data.</text>
</comment>
<evidence type="ECO:0000313" key="8">
    <source>
        <dbReference type="Proteomes" id="UP000695562"/>
    </source>
</evidence>
<keyword evidence="8" id="KW-1185">Reference proteome</keyword>
<evidence type="ECO:0000256" key="3">
    <source>
        <dbReference type="ARBA" id="ARBA00022833"/>
    </source>
</evidence>
<feature type="region of interest" description="Disordered" evidence="5">
    <location>
        <begin position="29"/>
        <end position="48"/>
    </location>
</feature>
<dbReference type="InterPro" id="IPR017455">
    <property type="entry name" value="Znf_FYVE-rel"/>
</dbReference>
<dbReference type="GO" id="GO:0008270">
    <property type="term" value="F:zinc ion binding"/>
    <property type="evidence" value="ECO:0007669"/>
    <property type="project" value="UniProtKB-KW"/>
</dbReference>
<feature type="domain" description="FYVE-type" evidence="6">
    <location>
        <begin position="101"/>
        <end position="183"/>
    </location>
</feature>
<evidence type="ECO:0000256" key="5">
    <source>
        <dbReference type="SAM" id="MobiDB-lite"/>
    </source>
</evidence>
<dbReference type="AlphaFoldDB" id="A0A8J4UWV6"/>
<reference evidence="7" key="1">
    <citation type="submission" date="2020-01" db="EMBL/GenBank/DDBJ databases">
        <title>Development of genomics and gene disruption for Polysphondylium violaceum indicates a role for the polyketide synthase stlB in stalk morphogenesis.</title>
        <authorList>
            <person name="Narita B."/>
            <person name="Kawabe Y."/>
            <person name="Kin K."/>
            <person name="Saito T."/>
            <person name="Gibbs R."/>
            <person name="Kuspa A."/>
            <person name="Muzny D."/>
            <person name="Queller D."/>
            <person name="Richards S."/>
            <person name="Strassman J."/>
            <person name="Sucgang R."/>
            <person name="Worley K."/>
            <person name="Schaap P."/>
        </authorList>
    </citation>
    <scope>NUCLEOTIDE SEQUENCE</scope>
    <source>
        <strain evidence="7">QSvi11</strain>
    </source>
</reference>
<dbReference type="CDD" id="cd00065">
    <property type="entry name" value="FYVE_like_SF"/>
    <property type="match status" value="1"/>
</dbReference>
<evidence type="ECO:0000259" key="6">
    <source>
        <dbReference type="PROSITE" id="PS50178"/>
    </source>
</evidence>